<sequence>MQMNFWGQNRYMGFFDRNRDEVVAQGFDPARLPPGQYLTDRFPVLHVGDVPTYGPGDWNLTIGGLVDTPYVLTFEQLTALPSVTLTTDIHCVTKWSKFDTVWRGVRVRDLLEAAGVQAGATHIMGHAEHGYTANLPFDDATRDESLVVWEFDNEPIEPIHGGPVRLLVPNLYFWKSPKWLRGIEVMNTDKPGFWERNGYHMYGDPFLEQRHWGD</sequence>
<dbReference type="PANTHER" id="PTHR43032:SF4">
    <property type="entry name" value="OXIDOREDUCTASE MOLYBDOPTERIN-BINDING DOMAIN-CONTAINING PROTEIN"/>
    <property type="match status" value="1"/>
</dbReference>
<dbReference type="SUPFAM" id="SSF56524">
    <property type="entry name" value="Oxidoreductase molybdopterin-binding domain"/>
    <property type="match status" value="1"/>
</dbReference>
<evidence type="ECO:0000313" key="3">
    <source>
        <dbReference type="EMBL" id="CAB5056623.1"/>
    </source>
</evidence>
<dbReference type="AlphaFoldDB" id="A0A6J6N8B1"/>
<feature type="domain" description="Oxidoreductase molybdopterin-binding" evidence="1">
    <location>
        <begin position="48"/>
        <end position="194"/>
    </location>
</feature>
<dbReference type="CDD" id="cd02109">
    <property type="entry name" value="arch_bact_SO_family_Moco"/>
    <property type="match status" value="1"/>
</dbReference>
<protein>
    <submittedName>
        <fullName evidence="2">Unannotated protein</fullName>
    </submittedName>
</protein>
<dbReference type="InterPro" id="IPR036374">
    <property type="entry name" value="OxRdtase_Mopterin-bd_sf"/>
</dbReference>
<proteinExistence type="predicted"/>
<dbReference type="PANTHER" id="PTHR43032">
    <property type="entry name" value="PROTEIN-METHIONINE-SULFOXIDE REDUCTASE"/>
    <property type="match status" value="1"/>
</dbReference>
<dbReference type="InterPro" id="IPR000572">
    <property type="entry name" value="OxRdtase_Mopterin-bd_dom"/>
</dbReference>
<evidence type="ECO:0000313" key="2">
    <source>
        <dbReference type="EMBL" id="CAB4682339.1"/>
    </source>
</evidence>
<dbReference type="EMBL" id="CAFBQH010000129">
    <property type="protein sequence ID" value="CAB5056623.1"/>
    <property type="molecule type" value="Genomic_DNA"/>
</dbReference>
<name>A0A6J6N8B1_9ZZZZ</name>
<dbReference type="EMBL" id="CAEZXA010000132">
    <property type="protein sequence ID" value="CAB4682339.1"/>
    <property type="molecule type" value="Genomic_DNA"/>
</dbReference>
<organism evidence="2">
    <name type="scientific">freshwater metagenome</name>
    <dbReference type="NCBI Taxonomy" id="449393"/>
    <lineage>
        <taxon>unclassified sequences</taxon>
        <taxon>metagenomes</taxon>
        <taxon>ecological metagenomes</taxon>
    </lineage>
</organism>
<accession>A0A6J6N8B1</accession>
<dbReference type="Pfam" id="PF00174">
    <property type="entry name" value="Oxidored_molyb"/>
    <property type="match status" value="1"/>
</dbReference>
<reference evidence="2" key="1">
    <citation type="submission" date="2020-05" db="EMBL/GenBank/DDBJ databases">
        <authorList>
            <person name="Chiriac C."/>
            <person name="Salcher M."/>
            <person name="Ghai R."/>
            <person name="Kavagutti S V."/>
        </authorList>
    </citation>
    <scope>NUCLEOTIDE SEQUENCE</scope>
</reference>
<dbReference type="Gene3D" id="3.90.420.10">
    <property type="entry name" value="Oxidoreductase, molybdopterin-binding domain"/>
    <property type="match status" value="1"/>
</dbReference>
<gene>
    <name evidence="2" type="ORF">UFOPK2334_01254</name>
    <name evidence="3" type="ORF">UFOPK4293_01533</name>
</gene>
<evidence type="ECO:0000259" key="1">
    <source>
        <dbReference type="Pfam" id="PF00174"/>
    </source>
</evidence>